<dbReference type="Pfam" id="PF10544">
    <property type="entry name" value="T5orf172"/>
    <property type="match status" value="1"/>
</dbReference>
<dbReference type="RefSeq" id="WP_410031571.1">
    <property type="nucleotide sequence ID" value="NZ_JBGMEI010000009.1"/>
</dbReference>
<accession>A0ABW9M9B7</accession>
<comment type="caution">
    <text evidence="2">The sequence shown here is derived from an EMBL/GenBank/DDBJ whole genome shotgun (WGS) entry which is preliminary data.</text>
</comment>
<reference evidence="2 3" key="1">
    <citation type="journal article" date="2025" name="Anaerobe">
        <title>Description of Anaerococcus kampingiae sp. nov., Anaerococcus groningensis sp. nov., Anaerococcus martiniensis sp. nov., and Anaerococcus cruorum sp. nov., isolated from human clinical specimens.</title>
        <authorList>
            <person name="Boiten K.E."/>
            <person name="Meijer J."/>
            <person name="van Wezel E.M."/>
            <person name="Veloo A.C.M."/>
        </authorList>
    </citation>
    <scope>NUCLEOTIDE SEQUENCE [LARGE SCALE GENOMIC DNA]</scope>
    <source>
        <strain evidence="2 3">ENR0831</strain>
    </source>
</reference>
<dbReference type="SMART" id="SM00974">
    <property type="entry name" value="T5orf172"/>
    <property type="match status" value="1"/>
</dbReference>
<evidence type="ECO:0000313" key="3">
    <source>
        <dbReference type="Proteomes" id="UP001637996"/>
    </source>
</evidence>
<feature type="domain" description="Bacteriophage T5 Orf172 DNA-binding" evidence="1">
    <location>
        <begin position="11"/>
        <end position="92"/>
    </location>
</feature>
<dbReference type="InterPro" id="IPR018306">
    <property type="entry name" value="Phage_T5_Orf172_DNA-bd"/>
</dbReference>
<proteinExistence type="predicted"/>
<dbReference type="Proteomes" id="UP001637996">
    <property type="component" value="Unassembled WGS sequence"/>
</dbReference>
<evidence type="ECO:0000313" key="2">
    <source>
        <dbReference type="EMBL" id="MFO3665898.1"/>
    </source>
</evidence>
<sequence length="223" mass="25313">MAKGIIYVMTTVVPGLIKIGKTDVNNFNNRMYGLERHGYANVTGLSREFAIELDDYDEKEKLLHEIFSKSRVPNTELFALDKDLVIQLLSSFEGKQVYPEIETKEEVYNKSKDEFKSKQDVNLIPDGIYTINRKIKRYGKVYAEMVVEDGILTVKSGAKCASLVSDNPPKDVLSANMINNELQEDQIFTSPSSAAFLVMGNNTNGWIDWKNKDGKPIDIYRKK</sequence>
<gene>
    <name evidence="2" type="ORF">ACCQ41_06535</name>
</gene>
<keyword evidence="3" id="KW-1185">Reference proteome</keyword>
<protein>
    <submittedName>
        <fullName evidence="2">DUF4357 domain-containing protein</fullName>
    </submittedName>
</protein>
<dbReference type="EMBL" id="JBGMEI010000009">
    <property type="protein sequence ID" value="MFO3665898.1"/>
    <property type="molecule type" value="Genomic_DNA"/>
</dbReference>
<evidence type="ECO:0000259" key="1">
    <source>
        <dbReference type="SMART" id="SM00974"/>
    </source>
</evidence>
<dbReference type="Pfam" id="PF14267">
    <property type="entry name" value="DUF4357"/>
    <property type="match status" value="1"/>
</dbReference>
<organism evidence="2 3">
    <name type="scientific">Anaerococcus martiniensis</name>
    <dbReference type="NCBI Taxonomy" id="3115615"/>
    <lineage>
        <taxon>Bacteria</taxon>
        <taxon>Bacillati</taxon>
        <taxon>Bacillota</taxon>
        <taxon>Tissierellia</taxon>
        <taxon>Tissierellales</taxon>
        <taxon>Peptoniphilaceae</taxon>
        <taxon>Anaerococcus</taxon>
    </lineage>
</organism>
<name>A0ABW9M9B7_9FIRM</name>
<dbReference type="InterPro" id="IPR025579">
    <property type="entry name" value="DUF4357"/>
</dbReference>